<dbReference type="AlphaFoldDB" id="A0A5E4TCY1"/>
<dbReference type="Proteomes" id="UP000366819">
    <property type="component" value="Unassembled WGS sequence"/>
</dbReference>
<reference evidence="1 2" key="1">
    <citation type="submission" date="2019-08" db="EMBL/GenBank/DDBJ databases">
        <authorList>
            <person name="Peeters C."/>
        </authorList>
    </citation>
    <scope>NUCLEOTIDE SEQUENCE [LARGE SCALE GENOMIC DNA]</scope>
    <source>
        <strain evidence="1 2">LMG 31011</strain>
    </source>
</reference>
<keyword evidence="2" id="KW-1185">Reference proteome</keyword>
<gene>
    <name evidence="1" type="ORF">PAQ31011_01260</name>
</gene>
<dbReference type="RefSeq" id="WP_150575033.1">
    <property type="nucleotide sequence ID" value="NZ_CABPSN010000002.1"/>
</dbReference>
<accession>A0A5E4TCY1</accession>
<sequence length="233" mass="25531">MLSALNTGTVQPPNALAVTQTTGPAATDSAYRAALAEAIGSKYLMVLGDYGPGSDEATLDIQLEYYAEHLTLLKERFHQSEDGQTHGGKRPYPSDQLVLLTYGGSNRVNMFFRYANALNEKGPGKPIESIGIVFPGDPEGIRNLHCTHFIEVAHAPEAGRPACLPESETPLVVEAMKIAVEGWQKAHPSARDPGDRFHAMYATLDRSNVEEQEHSLINGKWGWMDMRLKSDPQ</sequence>
<evidence type="ECO:0000313" key="2">
    <source>
        <dbReference type="Proteomes" id="UP000366819"/>
    </source>
</evidence>
<protein>
    <submittedName>
        <fullName evidence="1">Uncharacterized protein</fullName>
    </submittedName>
</protein>
<organism evidence="1 2">
    <name type="scientific">Pandoraea aquatica</name>
    <dbReference type="NCBI Taxonomy" id="2508290"/>
    <lineage>
        <taxon>Bacteria</taxon>
        <taxon>Pseudomonadati</taxon>
        <taxon>Pseudomonadota</taxon>
        <taxon>Betaproteobacteria</taxon>
        <taxon>Burkholderiales</taxon>
        <taxon>Burkholderiaceae</taxon>
        <taxon>Pandoraea</taxon>
    </lineage>
</organism>
<evidence type="ECO:0000313" key="1">
    <source>
        <dbReference type="EMBL" id="VVD83959.1"/>
    </source>
</evidence>
<proteinExistence type="predicted"/>
<dbReference type="EMBL" id="CABPSN010000002">
    <property type="protein sequence ID" value="VVD83959.1"/>
    <property type="molecule type" value="Genomic_DNA"/>
</dbReference>
<dbReference type="OrthoDB" id="8940286at2"/>
<name>A0A5E4TCY1_9BURK</name>